<gene>
    <name evidence="1" type="ORF">SDC9_206733</name>
</gene>
<accession>A0A645J6D4</accession>
<name>A0A645J6D4_9ZZZZ</name>
<comment type="caution">
    <text evidence="1">The sequence shown here is derived from an EMBL/GenBank/DDBJ whole genome shotgun (WGS) entry which is preliminary data.</text>
</comment>
<evidence type="ECO:0000313" key="1">
    <source>
        <dbReference type="EMBL" id="MPN59016.1"/>
    </source>
</evidence>
<proteinExistence type="predicted"/>
<dbReference type="EMBL" id="VSSQ01132496">
    <property type="protein sequence ID" value="MPN59016.1"/>
    <property type="molecule type" value="Genomic_DNA"/>
</dbReference>
<reference evidence="1" key="1">
    <citation type="submission" date="2019-08" db="EMBL/GenBank/DDBJ databases">
        <authorList>
            <person name="Kucharzyk K."/>
            <person name="Murdoch R.W."/>
            <person name="Higgins S."/>
            <person name="Loffler F."/>
        </authorList>
    </citation>
    <scope>NUCLEOTIDE SEQUENCE</scope>
</reference>
<dbReference type="AlphaFoldDB" id="A0A645J6D4"/>
<organism evidence="1">
    <name type="scientific">bioreactor metagenome</name>
    <dbReference type="NCBI Taxonomy" id="1076179"/>
    <lineage>
        <taxon>unclassified sequences</taxon>
        <taxon>metagenomes</taxon>
        <taxon>ecological metagenomes</taxon>
    </lineage>
</organism>
<sequence>MASGCCYVETITIEGECFYVIGRRGIYKGRFASLVDHPDPAVHITIYVSRIIDGVVGIELFCNLFGF</sequence>
<protein>
    <submittedName>
        <fullName evidence="1">Uncharacterized protein</fullName>
    </submittedName>
</protein>